<dbReference type="PROSITE" id="PS50042">
    <property type="entry name" value="CNMP_BINDING_3"/>
    <property type="match status" value="1"/>
</dbReference>
<dbReference type="Proteomes" id="UP000838412">
    <property type="component" value="Chromosome 6"/>
</dbReference>
<dbReference type="AlphaFoldDB" id="A0A8K0A5T6"/>
<reference evidence="2" key="1">
    <citation type="submission" date="2022-01" db="EMBL/GenBank/DDBJ databases">
        <authorList>
            <person name="Braso-Vives M."/>
        </authorList>
    </citation>
    <scope>NUCLEOTIDE SEQUENCE</scope>
</reference>
<dbReference type="InterPro" id="IPR000595">
    <property type="entry name" value="cNMP-bd_dom"/>
</dbReference>
<dbReference type="OrthoDB" id="166212at2759"/>
<sequence>MCVSPCKDIVPFRVKELLKKSSKDRTEEEADTIVRTMQKMPDFALFPFEIQKQLCQVAWYDSFGTGRVIIREGHAADGFYFVLSGRLVESYAAEDEANTVLRHGMKFGERELLTRTKRKSTVLTQERTELFCVHVQDYVRIFNLQDDMDTANLNVCRHLSIFKLWPIDKLLEHPDAWTMQNYQPGFVIVPDSRRCDWIYVVKTGQCKVLKRLTPNEGWTVDPREENRLLHSREMGRAHRERKELITAQGDREKGLFTCLFACLFVVDPREENRLLHSREMGRAHRERKELITAQGDREKGLFTCLFACLFVVDPREENRLLHSREMGRAHQERKELITAQGDREKDNRALISVLWRNVSTPRTPISGIHTARLDSRHDNREKGPSRMQLGSRIFDPDPSKPVFVVLDVLGPGQAFGFRSVLSSSERGPSVSLVSNSAEVIQIKKKFFLRYADETILSLLKMKYTPYPSQEDVLESLWKEHQWEDFKRDALYRAVSSVTSRQAVQLQRPKTTKTN</sequence>
<name>A0A8K0A5T6_BRALA</name>
<dbReference type="PANTHER" id="PTHR23011">
    <property type="entry name" value="CYCLIC NUCLEOTIDE-BINDING DOMAIN CONTAINING PROTEIN"/>
    <property type="match status" value="1"/>
</dbReference>
<dbReference type="Gene3D" id="2.60.120.10">
    <property type="entry name" value="Jelly Rolls"/>
    <property type="match status" value="2"/>
</dbReference>
<dbReference type="PANTHER" id="PTHR23011:SF38">
    <property type="entry name" value="CYCLIC NUCLEOTIDE-BINDING DOMAIN-CONTAINING PROTEIN"/>
    <property type="match status" value="1"/>
</dbReference>
<protein>
    <submittedName>
        <fullName evidence="2">CNBD2 protein</fullName>
    </submittedName>
</protein>
<dbReference type="FunFam" id="2.60.120.10:FF:000378">
    <property type="entry name" value="uncharacterized protein LOC100180193 isoform X2"/>
    <property type="match status" value="1"/>
</dbReference>
<keyword evidence="3" id="KW-1185">Reference proteome</keyword>
<evidence type="ECO:0000259" key="1">
    <source>
        <dbReference type="PROSITE" id="PS50042"/>
    </source>
</evidence>
<accession>A0A8K0A5T6</accession>
<dbReference type="CDD" id="cd00038">
    <property type="entry name" value="CAP_ED"/>
    <property type="match status" value="1"/>
</dbReference>
<evidence type="ECO:0000313" key="3">
    <source>
        <dbReference type="Proteomes" id="UP000838412"/>
    </source>
</evidence>
<proteinExistence type="predicted"/>
<dbReference type="InterPro" id="IPR014710">
    <property type="entry name" value="RmlC-like_jellyroll"/>
</dbReference>
<organism evidence="2 3">
    <name type="scientific">Branchiostoma lanceolatum</name>
    <name type="common">Common lancelet</name>
    <name type="synonym">Amphioxus lanceolatum</name>
    <dbReference type="NCBI Taxonomy" id="7740"/>
    <lineage>
        <taxon>Eukaryota</taxon>
        <taxon>Metazoa</taxon>
        <taxon>Chordata</taxon>
        <taxon>Cephalochordata</taxon>
        <taxon>Leptocardii</taxon>
        <taxon>Amphioxiformes</taxon>
        <taxon>Branchiostomatidae</taxon>
        <taxon>Branchiostoma</taxon>
    </lineage>
</organism>
<gene>
    <name evidence="2" type="primary">CNBD2</name>
    <name evidence="2" type="ORF">BLAG_LOCUS21460</name>
</gene>
<evidence type="ECO:0000313" key="2">
    <source>
        <dbReference type="EMBL" id="CAH1268557.1"/>
    </source>
</evidence>
<dbReference type="InterPro" id="IPR018490">
    <property type="entry name" value="cNMP-bd_dom_sf"/>
</dbReference>
<feature type="domain" description="Cyclic nucleotide-binding" evidence="1">
    <location>
        <begin position="63"/>
        <end position="142"/>
    </location>
</feature>
<dbReference type="EMBL" id="OV696691">
    <property type="protein sequence ID" value="CAH1268557.1"/>
    <property type="molecule type" value="Genomic_DNA"/>
</dbReference>
<dbReference type="Pfam" id="PF00027">
    <property type="entry name" value="cNMP_binding"/>
    <property type="match status" value="1"/>
</dbReference>
<dbReference type="SUPFAM" id="SSF51206">
    <property type="entry name" value="cAMP-binding domain-like"/>
    <property type="match status" value="2"/>
</dbReference>